<accession>A0A0F9MIZ9</accession>
<protein>
    <submittedName>
        <fullName evidence="1">Uncharacterized protein</fullName>
    </submittedName>
</protein>
<reference evidence="1" key="1">
    <citation type="journal article" date="2015" name="Nature">
        <title>Complex archaea that bridge the gap between prokaryotes and eukaryotes.</title>
        <authorList>
            <person name="Spang A."/>
            <person name="Saw J.H."/>
            <person name="Jorgensen S.L."/>
            <person name="Zaremba-Niedzwiedzka K."/>
            <person name="Martijn J."/>
            <person name="Lind A.E."/>
            <person name="van Eijk R."/>
            <person name="Schleper C."/>
            <person name="Guy L."/>
            <person name="Ettema T.J."/>
        </authorList>
    </citation>
    <scope>NUCLEOTIDE SEQUENCE</scope>
</reference>
<gene>
    <name evidence="1" type="ORF">LCGC14_1068700</name>
</gene>
<dbReference type="AlphaFoldDB" id="A0A0F9MIZ9"/>
<organism evidence="1">
    <name type="scientific">marine sediment metagenome</name>
    <dbReference type="NCBI Taxonomy" id="412755"/>
    <lineage>
        <taxon>unclassified sequences</taxon>
        <taxon>metagenomes</taxon>
        <taxon>ecological metagenomes</taxon>
    </lineage>
</organism>
<evidence type="ECO:0000313" key="1">
    <source>
        <dbReference type="EMBL" id="KKN07280.1"/>
    </source>
</evidence>
<sequence length="68" mass="7455">MKKLLKAILEQLTYQTKLMETLVEGTSLGGNTQGKEEAVDNAMDLLLSMPMFNQVDRSKLKAIVRGGG</sequence>
<dbReference type="EMBL" id="LAZR01004587">
    <property type="protein sequence ID" value="KKN07280.1"/>
    <property type="molecule type" value="Genomic_DNA"/>
</dbReference>
<name>A0A0F9MIZ9_9ZZZZ</name>
<proteinExistence type="predicted"/>
<comment type="caution">
    <text evidence="1">The sequence shown here is derived from an EMBL/GenBank/DDBJ whole genome shotgun (WGS) entry which is preliminary data.</text>
</comment>